<dbReference type="Proteomes" id="UP000184465">
    <property type="component" value="Unassembled WGS sequence"/>
</dbReference>
<accession>A0A1M6T3T3</accession>
<feature type="transmembrane region" description="Helical" evidence="1">
    <location>
        <begin position="7"/>
        <end position="28"/>
    </location>
</feature>
<keyword evidence="3" id="KW-1185">Reference proteome</keyword>
<dbReference type="OrthoDB" id="2212578at2"/>
<dbReference type="AlphaFoldDB" id="A0A1M6T3T3"/>
<dbReference type="RefSeq" id="WP_073153149.1">
    <property type="nucleotide sequence ID" value="NZ_FRAG01000078.1"/>
</dbReference>
<proteinExistence type="predicted"/>
<evidence type="ECO:0000256" key="1">
    <source>
        <dbReference type="SAM" id="Phobius"/>
    </source>
</evidence>
<organism evidence="2 3">
    <name type="scientific">Paramaledivibacter caminithermalis (strain DSM 15212 / CIP 107654 / DViRD3)</name>
    <name type="common">Clostridium caminithermale</name>
    <dbReference type="NCBI Taxonomy" id="1121301"/>
    <lineage>
        <taxon>Bacteria</taxon>
        <taxon>Bacillati</taxon>
        <taxon>Bacillota</taxon>
        <taxon>Clostridia</taxon>
        <taxon>Peptostreptococcales</taxon>
        <taxon>Caminicellaceae</taxon>
        <taxon>Paramaledivibacter</taxon>
    </lineage>
</organism>
<evidence type="ECO:0000313" key="2">
    <source>
        <dbReference type="EMBL" id="SHK51652.1"/>
    </source>
</evidence>
<evidence type="ECO:0000313" key="3">
    <source>
        <dbReference type="Proteomes" id="UP000184465"/>
    </source>
</evidence>
<sequence>MRRKSIVLRLFIITTVLCMLLVFIQIFFQNTLITRFYKDIKISMLEKEIKAITNVLEASSMDKEKLYTTLNNFSQKNGAAIALINKYGNPEYGLDTQYKSSLLKIISEDDKEYNIYPELFITQ</sequence>
<keyword evidence="1" id="KW-1133">Transmembrane helix</keyword>
<reference evidence="2 3" key="1">
    <citation type="submission" date="2016-11" db="EMBL/GenBank/DDBJ databases">
        <authorList>
            <person name="Jaros S."/>
            <person name="Januszkiewicz K."/>
            <person name="Wedrychowicz H."/>
        </authorList>
    </citation>
    <scope>NUCLEOTIDE SEQUENCE [LARGE SCALE GENOMIC DNA]</scope>
    <source>
        <strain evidence="2 3">DSM 15212</strain>
    </source>
</reference>
<keyword evidence="1" id="KW-0472">Membrane</keyword>
<dbReference type="STRING" id="1121301.SAMN02745912_03552"/>
<dbReference type="EMBL" id="FRAG01000078">
    <property type="protein sequence ID" value="SHK51652.1"/>
    <property type="molecule type" value="Genomic_DNA"/>
</dbReference>
<gene>
    <name evidence="2" type="ORF">SAMN02745912_03552</name>
</gene>
<keyword evidence="1" id="KW-0812">Transmembrane</keyword>
<name>A0A1M6T3T3_PARC5</name>
<protein>
    <submittedName>
        <fullName evidence="2">Uncharacterized protein</fullName>
    </submittedName>
</protein>